<evidence type="ECO:0000259" key="1">
    <source>
        <dbReference type="Pfam" id="PF00144"/>
    </source>
</evidence>
<keyword evidence="2" id="KW-0378">Hydrolase</keyword>
<dbReference type="Pfam" id="PF00144">
    <property type="entry name" value="Beta-lactamase"/>
    <property type="match status" value="1"/>
</dbReference>
<keyword evidence="3" id="KW-1185">Reference proteome</keyword>
<dbReference type="GO" id="GO:0016787">
    <property type="term" value="F:hydrolase activity"/>
    <property type="evidence" value="ECO:0007669"/>
    <property type="project" value="UniProtKB-KW"/>
</dbReference>
<dbReference type="RefSeq" id="WP_129600065.1">
    <property type="nucleotide sequence ID" value="NZ_SBLB01000001.1"/>
</dbReference>
<reference evidence="2 3" key="1">
    <citation type="submission" date="2019-01" db="EMBL/GenBank/DDBJ databases">
        <title>Spirosoma flava sp. nov., a propanil-degrading bacterium isolated from herbicide-contaminated soil.</title>
        <authorList>
            <person name="Zhang L."/>
            <person name="Jiang J.-D."/>
        </authorList>
    </citation>
    <scope>NUCLEOTIDE SEQUENCE [LARGE SCALE GENOMIC DNA]</scope>
    <source>
        <strain evidence="2 3">TY50</strain>
    </source>
</reference>
<dbReference type="InterPro" id="IPR001466">
    <property type="entry name" value="Beta-lactam-related"/>
</dbReference>
<organism evidence="2 3">
    <name type="scientific">Spirosoma sordidisoli</name>
    <dbReference type="NCBI Taxonomy" id="2502893"/>
    <lineage>
        <taxon>Bacteria</taxon>
        <taxon>Pseudomonadati</taxon>
        <taxon>Bacteroidota</taxon>
        <taxon>Cytophagia</taxon>
        <taxon>Cytophagales</taxon>
        <taxon>Cytophagaceae</taxon>
        <taxon>Spirosoma</taxon>
    </lineage>
</organism>
<dbReference type="AlphaFoldDB" id="A0A4Q2UNR0"/>
<evidence type="ECO:0000313" key="2">
    <source>
        <dbReference type="EMBL" id="RYC71303.1"/>
    </source>
</evidence>
<comment type="caution">
    <text evidence="2">The sequence shown here is derived from an EMBL/GenBank/DDBJ whole genome shotgun (WGS) entry which is preliminary data.</text>
</comment>
<dbReference type="InterPro" id="IPR050491">
    <property type="entry name" value="AmpC-like"/>
</dbReference>
<dbReference type="InterPro" id="IPR012338">
    <property type="entry name" value="Beta-lactam/transpept-like"/>
</dbReference>
<proteinExistence type="predicted"/>
<sequence>MNLSAYWPALLGLLMGCEPLAVPQPTPLPCDLSAYARHPRHQTYLTELQQYRQQSVAPGSILLIQKPGEPRWIGAVGKANLEYQTDILPCSQFRVGSITKMFVAVAVLKLVEQGKLRLDDRLATLLPHTAGHIPQADQITLRHLLSHTSGITDPPNESIRYQLRIVDNAPERFSLTTDQLLATYVYGKPLHFTPGTGWSYSNANYWLLGKLLEQQTGKPLQSVLNDWIFNPLALNNTYLEVRDDSQLVRGYADLYGDGRLFDVSHWDRADSDGEADGGIISTAADLATFAEALFGGKLLSDTWLTEMLKPTRLPSCPDGDCEYGLGVEHWKTGLGLAYGHNGGSVGIEANLLYFPHNRGVFVLYKNNGNGSDKRLMDRLMK</sequence>
<gene>
    <name evidence="2" type="ORF">EQG79_03935</name>
</gene>
<accession>A0A4Q2UNR0</accession>
<evidence type="ECO:0000313" key="3">
    <source>
        <dbReference type="Proteomes" id="UP000290407"/>
    </source>
</evidence>
<dbReference type="PANTHER" id="PTHR46825:SF9">
    <property type="entry name" value="BETA-LACTAMASE-RELATED DOMAIN-CONTAINING PROTEIN"/>
    <property type="match status" value="1"/>
</dbReference>
<dbReference type="SUPFAM" id="SSF56601">
    <property type="entry name" value="beta-lactamase/transpeptidase-like"/>
    <property type="match status" value="1"/>
</dbReference>
<dbReference type="EMBL" id="SBLB01000001">
    <property type="protein sequence ID" value="RYC71303.1"/>
    <property type="molecule type" value="Genomic_DNA"/>
</dbReference>
<dbReference type="Proteomes" id="UP000290407">
    <property type="component" value="Unassembled WGS sequence"/>
</dbReference>
<protein>
    <submittedName>
        <fullName evidence="2">Class A beta-lactamase-related serine hydrolase</fullName>
    </submittedName>
</protein>
<dbReference type="PANTHER" id="PTHR46825">
    <property type="entry name" value="D-ALANYL-D-ALANINE-CARBOXYPEPTIDASE/ENDOPEPTIDASE AMPH"/>
    <property type="match status" value="1"/>
</dbReference>
<feature type="domain" description="Beta-lactamase-related" evidence="1">
    <location>
        <begin position="49"/>
        <end position="376"/>
    </location>
</feature>
<dbReference type="Gene3D" id="3.40.710.10">
    <property type="entry name" value="DD-peptidase/beta-lactamase superfamily"/>
    <property type="match status" value="1"/>
</dbReference>
<name>A0A4Q2UNR0_9BACT</name>